<dbReference type="InterPro" id="IPR003778">
    <property type="entry name" value="CT_A_B"/>
</dbReference>
<evidence type="ECO:0000313" key="5">
    <source>
        <dbReference type="EMBL" id="MBC5723705.1"/>
    </source>
</evidence>
<dbReference type="EMBL" id="JACOPO010000012">
    <property type="protein sequence ID" value="MBC5723705.1"/>
    <property type="molecule type" value="Genomic_DNA"/>
</dbReference>
<dbReference type="PANTHER" id="PTHR43309">
    <property type="entry name" value="5-OXOPROLINASE SUBUNIT C"/>
    <property type="match status" value="1"/>
</dbReference>
<organism evidence="5 6">
    <name type="scientific">Flintibacter hominis</name>
    <dbReference type="NCBI Taxonomy" id="2763048"/>
    <lineage>
        <taxon>Bacteria</taxon>
        <taxon>Bacillati</taxon>
        <taxon>Bacillota</taxon>
        <taxon>Clostridia</taxon>
        <taxon>Eubacteriales</taxon>
        <taxon>Flintibacter</taxon>
    </lineage>
</organism>
<reference evidence="5" key="1">
    <citation type="submission" date="2020-08" db="EMBL/GenBank/DDBJ databases">
        <title>Genome public.</title>
        <authorList>
            <person name="Liu C."/>
            <person name="Sun Q."/>
        </authorList>
    </citation>
    <scope>NUCLEOTIDE SEQUENCE</scope>
    <source>
        <strain evidence="5">NSJ-23</strain>
    </source>
</reference>
<dbReference type="Gene3D" id="2.40.100.10">
    <property type="entry name" value="Cyclophilin-like"/>
    <property type="match status" value="1"/>
</dbReference>
<evidence type="ECO:0000256" key="3">
    <source>
        <dbReference type="ARBA" id="ARBA00022840"/>
    </source>
</evidence>
<keyword evidence="3" id="KW-0067">ATP-binding</keyword>
<dbReference type="Proteomes" id="UP000628736">
    <property type="component" value="Unassembled WGS sequence"/>
</dbReference>
<dbReference type="RefSeq" id="WP_147573402.1">
    <property type="nucleotide sequence ID" value="NZ_JACOPO010000012.1"/>
</dbReference>
<accession>A0A8J6JAV4</accession>
<dbReference type="GO" id="GO:0005524">
    <property type="term" value="F:ATP binding"/>
    <property type="evidence" value="ECO:0007669"/>
    <property type="project" value="UniProtKB-KW"/>
</dbReference>
<protein>
    <submittedName>
        <fullName evidence="5">Biotin-dependent carboxyltransferase family protein</fullName>
    </submittedName>
</protein>
<dbReference type="SUPFAM" id="SSF50891">
    <property type="entry name" value="Cyclophilin-like"/>
    <property type="match status" value="1"/>
</dbReference>
<dbReference type="Pfam" id="PF02626">
    <property type="entry name" value="CT_A_B"/>
    <property type="match status" value="1"/>
</dbReference>
<keyword evidence="1" id="KW-0547">Nucleotide-binding</keyword>
<gene>
    <name evidence="5" type="ORF">H8S11_12910</name>
</gene>
<evidence type="ECO:0000259" key="4">
    <source>
        <dbReference type="SMART" id="SM00797"/>
    </source>
</evidence>
<dbReference type="GO" id="GO:0016787">
    <property type="term" value="F:hydrolase activity"/>
    <property type="evidence" value="ECO:0007669"/>
    <property type="project" value="UniProtKB-KW"/>
</dbReference>
<keyword evidence="6" id="KW-1185">Reference proteome</keyword>
<evidence type="ECO:0000256" key="2">
    <source>
        <dbReference type="ARBA" id="ARBA00022801"/>
    </source>
</evidence>
<keyword evidence="2" id="KW-0378">Hydrolase</keyword>
<feature type="domain" description="Carboxyltransferase" evidence="4">
    <location>
        <begin position="24"/>
        <end position="303"/>
    </location>
</feature>
<comment type="caution">
    <text evidence="5">The sequence shown here is derived from an EMBL/GenBank/DDBJ whole genome shotgun (WGS) entry which is preliminary data.</text>
</comment>
<name>A0A8J6JAV4_9FIRM</name>
<dbReference type="InterPro" id="IPR052708">
    <property type="entry name" value="PxpC"/>
</dbReference>
<sequence>MSIMVLNPGLLTTVQDMGRVGYQQFGVPVSGVMDPRAAAVANILVGNPEDEAVLECTMLGPQLRFDAANTIAITGGDLMAALDGQVVPTYRAVTVQAGQTLRFQAPKTGCRAYIAFAGGLDIPEVMGSRSTYLKAKIGGLGGRKLQKDDVIGFRAPGIPKNLSERYIYPEFIPHPVYTLRVVMGPQDDAFTDSGIATFLRETYSVTNEFDRMGCRLDGMPIQHVTDGNIISDGIAFGAIQVPTEGKPIIMMADRQTTGGYTKIANVISADFRLLSQIKAGDKVKFERVSIQTAQEALLNQRAALRTLRRSLDM</sequence>
<dbReference type="InterPro" id="IPR029000">
    <property type="entry name" value="Cyclophilin-like_dom_sf"/>
</dbReference>
<dbReference type="AlphaFoldDB" id="A0A8J6JAV4"/>
<dbReference type="NCBIfam" id="TIGR00724">
    <property type="entry name" value="urea_amlyse_rel"/>
    <property type="match status" value="1"/>
</dbReference>
<dbReference type="SMART" id="SM00797">
    <property type="entry name" value="AHS2"/>
    <property type="match status" value="1"/>
</dbReference>
<proteinExistence type="predicted"/>
<evidence type="ECO:0000313" key="6">
    <source>
        <dbReference type="Proteomes" id="UP000628736"/>
    </source>
</evidence>
<dbReference type="PANTHER" id="PTHR43309:SF5">
    <property type="entry name" value="5-OXOPROLINASE SUBUNIT C"/>
    <property type="match status" value="1"/>
</dbReference>
<evidence type="ECO:0000256" key="1">
    <source>
        <dbReference type="ARBA" id="ARBA00022741"/>
    </source>
</evidence>